<accession>A0A7I8BNE6</accession>
<dbReference type="EMBL" id="AP023174">
    <property type="protein sequence ID" value="BCF89819.1"/>
    <property type="molecule type" value="Genomic_DNA"/>
</dbReference>
<dbReference type="KEGG" id="plad:PPGU16_28860"/>
<protein>
    <recommendedName>
        <fullName evidence="3">DUF1059 domain-containing protein</fullName>
    </recommendedName>
</protein>
<reference evidence="1 2" key="1">
    <citation type="journal article" date="2020" name="Genes (Basel)">
        <title>Genomic Comparison of Insect Gut Symbionts from Divergent Burkholderia Subclades.</title>
        <authorList>
            <person name="Takeshita K."/>
            <person name="Kikuchi Y."/>
        </authorList>
    </citation>
    <scope>NUCLEOTIDE SEQUENCE [LARGE SCALE GENOMIC DNA]</scope>
    <source>
        <strain evidence="1 2">PGU16</strain>
    </source>
</reference>
<dbReference type="Pfam" id="PF06348">
    <property type="entry name" value="DUF1059"/>
    <property type="match status" value="1"/>
</dbReference>
<evidence type="ECO:0008006" key="3">
    <source>
        <dbReference type="Google" id="ProtNLM"/>
    </source>
</evidence>
<evidence type="ECO:0000313" key="1">
    <source>
        <dbReference type="EMBL" id="BCF89819.1"/>
    </source>
</evidence>
<evidence type="ECO:0000313" key="2">
    <source>
        <dbReference type="Proteomes" id="UP000510888"/>
    </source>
</evidence>
<dbReference type="AlphaFoldDB" id="A0A7I8BNE6"/>
<sequence length="70" mass="7520">MGRKYIDCRECPSDINCTVALCADSENELLEAAVAHAMQAHKHSDSPELRAQLRSMFHDGTPPVAAPAAA</sequence>
<dbReference type="Proteomes" id="UP000510888">
    <property type="component" value="Chromosome 1"/>
</dbReference>
<gene>
    <name evidence="1" type="ORF">PPGU16_28860</name>
</gene>
<name>A0A7I8BNE6_9BURK</name>
<keyword evidence="2" id="KW-1185">Reference proteome</keyword>
<dbReference type="RefSeq" id="WP_180720636.1">
    <property type="nucleotide sequence ID" value="NZ_AP023174.1"/>
</dbReference>
<dbReference type="InterPro" id="IPR009409">
    <property type="entry name" value="DUF1059"/>
</dbReference>
<organism evidence="1 2">
    <name type="scientific">Paraburkholderia largidicola</name>
    <dbReference type="NCBI Taxonomy" id="3014751"/>
    <lineage>
        <taxon>Bacteria</taxon>
        <taxon>Pseudomonadati</taxon>
        <taxon>Pseudomonadota</taxon>
        <taxon>Betaproteobacteria</taxon>
        <taxon>Burkholderiales</taxon>
        <taxon>Burkholderiaceae</taxon>
        <taxon>Paraburkholderia</taxon>
    </lineage>
</organism>
<proteinExistence type="predicted"/>